<organism evidence="1 2">
    <name type="scientific">Pontibacter populi</name>
    <dbReference type="NCBI Taxonomy" id="890055"/>
    <lineage>
        <taxon>Bacteria</taxon>
        <taxon>Pseudomonadati</taxon>
        <taxon>Bacteroidota</taxon>
        <taxon>Cytophagia</taxon>
        <taxon>Cytophagales</taxon>
        <taxon>Hymenobacteraceae</taxon>
        <taxon>Pontibacter</taxon>
    </lineage>
</organism>
<dbReference type="RefSeq" id="WP_199108237.1">
    <property type="nucleotide sequence ID" value="NZ_JAHWXQ010000001.1"/>
</dbReference>
<sequence length="130" mass="14295">MNILFKILAYSFVIVSIVSCRGDEPKRMPDTIPDIKGSITSLTETGTTQKNSRLQLMVEAEKGNKGIYPQASVKVDENTLIEDNNGKRLKAGQLRQGQLVEIWFDGAVMESMPVQGTAIAIRASTQPDKL</sequence>
<keyword evidence="2" id="KW-1185">Reference proteome</keyword>
<accession>A0ABS6X813</accession>
<evidence type="ECO:0000313" key="2">
    <source>
        <dbReference type="Proteomes" id="UP000774935"/>
    </source>
</evidence>
<gene>
    <name evidence="1" type="ORF">KYK27_01165</name>
</gene>
<name>A0ABS6X813_9BACT</name>
<proteinExistence type="predicted"/>
<dbReference type="PROSITE" id="PS51257">
    <property type="entry name" value="PROKAR_LIPOPROTEIN"/>
    <property type="match status" value="1"/>
</dbReference>
<protein>
    <submittedName>
        <fullName evidence="1">YobA family protein</fullName>
    </submittedName>
</protein>
<dbReference type="Proteomes" id="UP000774935">
    <property type="component" value="Unassembled WGS sequence"/>
</dbReference>
<dbReference type="EMBL" id="JAHWXQ010000001">
    <property type="protein sequence ID" value="MBW3363633.1"/>
    <property type="molecule type" value="Genomic_DNA"/>
</dbReference>
<reference evidence="1 2" key="1">
    <citation type="submission" date="2021-07" db="EMBL/GenBank/DDBJ databases">
        <authorList>
            <person name="Kim M.K."/>
        </authorList>
    </citation>
    <scope>NUCLEOTIDE SEQUENCE [LARGE SCALE GENOMIC DNA]</scope>
    <source>
        <strain evidence="1 2">HLY7-15</strain>
    </source>
</reference>
<evidence type="ECO:0000313" key="1">
    <source>
        <dbReference type="EMBL" id="MBW3363633.1"/>
    </source>
</evidence>
<comment type="caution">
    <text evidence="1">The sequence shown here is derived from an EMBL/GenBank/DDBJ whole genome shotgun (WGS) entry which is preliminary data.</text>
</comment>